<dbReference type="Pfam" id="PF00534">
    <property type="entry name" value="Glycos_transf_1"/>
    <property type="match status" value="1"/>
</dbReference>
<evidence type="ECO:0000259" key="1">
    <source>
        <dbReference type="Pfam" id="PF00534"/>
    </source>
</evidence>
<dbReference type="EMBL" id="AQHN01000088">
    <property type="protein sequence ID" value="ENN84643.1"/>
    <property type="molecule type" value="Genomic_DNA"/>
</dbReference>
<dbReference type="Pfam" id="PF13439">
    <property type="entry name" value="Glyco_transf_4"/>
    <property type="match status" value="1"/>
</dbReference>
<keyword evidence="3" id="KW-0808">Transferase</keyword>
<sequence>MAHSSGLDHVVIINDRSTSIGGASNLAILSAGLLEEAGIAVTYFAGDIAGSDPPASETINLATQPLTQQPRLRAFASGLYNPRAYADLKSLISRADTKGTIYHVHGWSKILSPSIFRALWPVRDRVVLHAHDYFLSCPNGGFANYRRNQVCPLTPMSIACLTTNCDKRGYHEKIWRSARHLVREHYFPIQQVAANIIVVHQRMRDYFARGQIQTSNIETIRNPVEPFLDHPSDSWKNRDFFFVGRLEPEKGFEDAAIAARLAGVKLQVIGDGAGRTRLERDFPEVVIHGWKSKDEMRGILCGARALVVSSRVPEPFGLAALEAVTSGIPVILPDTALLGDELALLGCGLTFQSGRVEMLASRIRQLAGDDMLLRLMSLNCIRRSGEMAHTPLSWRDALLALYDRILERADAVGTNPRAAVNDSFSIARRLIDDTG</sequence>
<gene>
    <name evidence="3" type="ORF">RHSP_69275</name>
</gene>
<feature type="domain" description="Glycosyltransferase subfamily 4-like N-terminal" evidence="2">
    <location>
        <begin position="20"/>
        <end position="225"/>
    </location>
</feature>
<keyword evidence="4" id="KW-1185">Reference proteome</keyword>
<dbReference type="RefSeq" id="WP_004126468.1">
    <property type="nucleotide sequence ID" value="NZ_AQHN01000088.1"/>
</dbReference>
<accession>N6U2T3</accession>
<comment type="caution">
    <text evidence="3">The sequence shown here is derived from an EMBL/GenBank/DDBJ whole genome shotgun (WGS) entry which is preliminary data.</text>
</comment>
<dbReference type="Gene3D" id="3.40.50.2000">
    <property type="entry name" value="Glycogen Phosphorylase B"/>
    <property type="match status" value="2"/>
</dbReference>
<dbReference type="Proteomes" id="UP000012429">
    <property type="component" value="Unassembled WGS sequence"/>
</dbReference>
<organism evidence="3 4">
    <name type="scientific">Rhizobium freirei PRF 81</name>
    <dbReference type="NCBI Taxonomy" id="363754"/>
    <lineage>
        <taxon>Bacteria</taxon>
        <taxon>Pseudomonadati</taxon>
        <taxon>Pseudomonadota</taxon>
        <taxon>Alphaproteobacteria</taxon>
        <taxon>Hyphomicrobiales</taxon>
        <taxon>Rhizobiaceae</taxon>
        <taxon>Rhizobium/Agrobacterium group</taxon>
        <taxon>Rhizobium</taxon>
    </lineage>
</organism>
<name>N6U2T3_9HYPH</name>
<dbReference type="STRING" id="363754.RHSP_69275"/>
<dbReference type="CDD" id="cd03801">
    <property type="entry name" value="GT4_PimA-like"/>
    <property type="match status" value="1"/>
</dbReference>
<dbReference type="InterPro" id="IPR050194">
    <property type="entry name" value="Glycosyltransferase_grp1"/>
</dbReference>
<dbReference type="PANTHER" id="PTHR45947:SF3">
    <property type="entry name" value="SULFOQUINOVOSYL TRANSFERASE SQD2"/>
    <property type="match status" value="1"/>
</dbReference>
<proteinExistence type="predicted"/>
<evidence type="ECO:0000313" key="4">
    <source>
        <dbReference type="Proteomes" id="UP000012429"/>
    </source>
</evidence>
<dbReference type="PANTHER" id="PTHR45947">
    <property type="entry name" value="SULFOQUINOVOSYL TRANSFERASE SQD2"/>
    <property type="match status" value="1"/>
</dbReference>
<evidence type="ECO:0000259" key="2">
    <source>
        <dbReference type="Pfam" id="PF13439"/>
    </source>
</evidence>
<dbReference type="InterPro" id="IPR028098">
    <property type="entry name" value="Glyco_trans_4-like_N"/>
</dbReference>
<evidence type="ECO:0000313" key="3">
    <source>
        <dbReference type="EMBL" id="ENN84643.1"/>
    </source>
</evidence>
<dbReference type="InterPro" id="IPR001296">
    <property type="entry name" value="Glyco_trans_1"/>
</dbReference>
<dbReference type="GO" id="GO:0016757">
    <property type="term" value="F:glycosyltransferase activity"/>
    <property type="evidence" value="ECO:0007669"/>
    <property type="project" value="InterPro"/>
</dbReference>
<reference evidence="3 4" key="1">
    <citation type="journal article" date="2012" name="BMC Genomics">
        <title>Genomic basis of broad host range and environmental adaptability of Rhizobium tropici CIAT 899 and Rhizobium sp. PRF 81 which are used in inoculants for common bean (Phaseolus vulgaris L.).</title>
        <authorList>
            <person name="Ormeno-Orrillo E."/>
            <person name="Menna P."/>
            <person name="Almeida L.G."/>
            <person name="Ollero F.J."/>
            <person name="Nicolas M.F."/>
            <person name="Pains Rodrigues E."/>
            <person name="Shigueyoshi Nakatani A."/>
            <person name="Silva Batista J.S."/>
            <person name="Oliveira Chueire L.M."/>
            <person name="Souza R.C."/>
            <person name="Ribeiro Vasconcelos A.T."/>
            <person name="Megias M."/>
            <person name="Hungria M."/>
            <person name="Martinez-Romero E."/>
        </authorList>
    </citation>
    <scope>NUCLEOTIDE SEQUENCE [LARGE SCALE GENOMIC DNA]</scope>
    <source>
        <strain evidence="3 4">PRF 81</strain>
    </source>
</reference>
<feature type="domain" description="Glycosyl transferase family 1" evidence="1">
    <location>
        <begin position="237"/>
        <end position="370"/>
    </location>
</feature>
<dbReference type="AlphaFoldDB" id="N6U2T3"/>
<protein>
    <submittedName>
        <fullName evidence="3">Glucosylltransferase</fullName>
    </submittedName>
</protein>
<dbReference type="PATRIC" id="fig|363754.4.peg.5787"/>
<dbReference type="SUPFAM" id="SSF53756">
    <property type="entry name" value="UDP-Glycosyltransferase/glycogen phosphorylase"/>
    <property type="match status" value="1"/>
</dbReference>